<reference evidence="10 11" key="1">
    <citation type="submission" date="2018-06" db="EMBL/GenBank/DDBJ databases">
        <title>Comparative analysis of microorganisms from saline springs in Andes Mountain Range, Colombia.</title>
        <authorList>
            <person name="Rubin E."/>
        </authorList>
    </citation>
    <scope>NUCLEOTIDE SEQUENCE [LARGE SCALE GENOMIC DNA]</scope>
    <source>
        <strain evidence="10 11">USBA-857</strain>
    </source>
</reference>
<evidence type="ECO:0000256" key="2">
    <source>
        <dbReference type="ARBA" id="ARBA00022481"/>
    </source>
</evidence>
<dbReference type="EMBL" id="QLSX01000004">
    <property type="protein sequence ID" value="RAR62235.1"/>
    <property type="molecule type" value="Genomic_DNA"/>
</dbReference>
<dbReference type="CDD" id="cd06225">
    <property type="entry name" value="HAMP"/>
    <property type="match status" value="1"/>
</dbReference>
<dbReference type="PANTHER" id="PTHR43531:SF14">
    <property type="entry name" value="METHYL-ACCEPTING CHEMOTAXIS PROTEIN I-RELATED"/>
    <property type="match status" value="1"/>
</dbReference>
<dbReference type="CDD" id="cd11386">
    <property type="entry name" value="MCP_signal"/>
    <property type="match status" value="1"/>
</dbReference>
<dbReference type="FunFam" id="1.10.287.950:FF:000001">
    <property type="entry name" value="Methyl-accepting chemotaxis sensory transducer"/>
    <property type="match status" value="1"/>
</dbReference>
<dbReference type="Pfam" id="PF12729">
    <property type="entry name" value="4HB_MCP_1"/>
    <property type="match status" value="1"/>
</dbReference>
<comment type="similarity">
    <text evidence="4">Belongs to the methyl-accepting chemotaxis (MCP) protein family.</text>
</comment>
<dbReference type="GO" id="GO:0004888">
    <property type="term" value="F:transmembrane signaling receptor activity"/>
    <property type="evidence" value="ECO:0007669"/>
    <property type="project" value="TreeGrafter"/>
</dbReference>
<keyword evidence="2" id="KW-0488">Methylation</keyword>
<feature type="compositionally biased region" description="Polar residues" evidence="6">
    <location>
        <begin position="521"/>
        <end position="530"/>
    </location>
</feature>
<evidence type="ECO:0000259" key="8">
    <source>
        <dbReference type="PROSITE" id="PS50111"/>
    </source>
</evidence>
<dbReference type="Gene3D" id="1.10.287.950">
    <property type="entry name" value="Methyl-accepting chemotaxis protein"/>
    <property type="match status" value="1"/>
</dbReference>
<dbReference type="PROSITE" id="PS50885">
    <property type="entry name" value="HAMP"/>
    <property type="match status" value="1"/>
</dbReference>
<organism evidence="10 11">
    <name type="scientific">Onishia taeanensis</name>
    <dbReference type="NCBI Taxonomy" id="284577"/>
    <lineage>
        <taxon>Bacteria</taxon>
        <taxon>Pseudomonadati</taxon>
        <taxon>Pseudomonadota</taxon>
        <taxon>Gammaproteobacteria</taxon>
        <taxon>Oceanospirillales</taxon>
        <taxon>Halomonadaceae</taxon>
        <taxon>Onishia</taxon>
    </lineage>
</organism>
<comment type="caution">
    <text evidence="10">The sequence shown here is derived from an EMBL/GenBank/DDBJ whole genome shotgun (WGS) entry which is preliminary data.</text>
</comment>
<proteinExistence type="inferred from homology"/>
<feature type="compositionally biased region" description="Low complexity" evidence="6">
    <location>
        <begin position="554"/>
        <end position="570"/>
    </location>
</feature>
<evidence type="ECO:0000313" key="10">
    <source>
        <dbReference type="EMBL" id="RAR62235.1"/>
    </source>
</evidence>
<dbReference type="GO" id="GO:0005886">
    <property type="term" value="C:plasma membrane"/>
    <property type="evidence" value="ECO:0007669"/>
    <property type="project" value="TreeGrafter"/>
</dbReference>
<dbReference type="RefSeq" id="WP_112054700.1">
    <property type="nucleotide sequence ID" value="NZ_QLSX01000004.1"/>
</dbReference>
<evidence type="ECO:0000259" key="9">
    <source>
        <dbReference type="PROSITE" id="PS50885"/>
    </source>
</evidence>
<dbReference type="OrthoDB" id="2489132at2"/>
<feature type="transmembrane region" description="Helical" evidence="7">
    <location>
        <begin position="192"/>
        <end position="216"/>
    </location>
</feature>
<dbReference type="SUPFAM" id="SSF58104">
    <property type="entry name" value="Methyl-accepting chemotaxis protein (MCP) signaling domain"/>
    <property type="match status" value="1"/>
</dbReference>
<dbReference type="Pfam" id="PF00015">
    <property type="entry name" value="MCPsignal"/>
    <property type="match status" value="1"/>
</dbReference>
<feature type="transmembrane region" description="Helical" evidence="7">
    <location>
        <begin position="12"/>
        <end position="34"/>
    </location>
</feature>
<evidence type="ECO:0000256" key="4">
    <source>
        <dbReference type="ARBA" id="ARBA00029447"/>
    </source>
</evidence>
<dbReference type="PANTHER" id="PTHR43531">
    <property type="entry name" value="PROTEIN ICFG"/>
    <property type="match status" value="1"/>
</dbReference>
<feature type="domain" description="HAMP" evidence="9">
    <location>
        <begin position="214"/>
        <end position="268"/>
    </location>
</feature>
<evidence type="ECO:0000256" key="1">
    <source>
        <dbReference type="ARBA" id="ARBA00004370"/>
    </source>
</evidence>
<dbReference type="InterPro" id="IPR024478">
    <property type="entry name" value="HlyB_4HB_MCP"/>
</dbReference>
<gene>
    <name evidence="10" type="ORF">BCL93_104213</name>
</gene>
<keyword evidence="3 5" id="KW-0807">Transducer</keyword>
<accession>A0A328XZT8</accession>
<dbReference type="InterPro" id="IPR004089">
    <property type="entry name" value="MCPsignal_dom"/>
</dbReference>
<dbReference type="PROSITE" id="PS50111">
    <property type="entry name" value="CHEMOTAXIS_TRANSDUC_2"/>
    <property type="match status" value="1"/>
</dbReference>
<evidence type="ECO:0000256" key="3">
    <source>
        <dbReference type="ARBA" id="ARBA00023224"/>
    </source>
</evidence>
<evidence type="ECO:0000256" key="7">
    <source>
        <dbReference type="SAM" id="Phobius"/>
    </source>
</evidence>
<feature type="domain" description="Methyl-accepting transducer" evidence="8">
    <location>
        <begin position="273"/>
        <end position="502"/>
    </location>
</feature>
<keyword evidence="7" id="KW-1133">Transmembrane helix</keyword>
<protein>
    <submittedName>
        <fullName evidence="10">Methyl-accepting chemotaxis sensory transducer</fullName>
    </submittedName>
</protein>
<dbReference type="InterPro" id="IPR051310">
    <property type="entry name" value="MCP_chemotaxis"/>
</dbReference>
<sequence>MLEQLNKISVKYAIAFIGVALSLIAVVTVDFLLVNTVKERMTEFSSTFNNATSNVLNADRDLYQAHVAILEYLGEEPGTPSAKAQLDDYRENAQQAYDRMQNFQQLLANYPSIIAKLNGFEQLYTDWRSQSDQVISLHDNGRRDDAETHFEGPMSQAFGALRNVYDIGGEAVADKTQALEAATLEKVQAQQYAVTLFTLVVAIVAIAIALGGPLMMSRAIRQITHRIKEIAEGDGDLTARIQSKRRDEIGELASQFNVFVTRIDRTLQAVRASTHSVQHASDEIAKGSQDLASRSQQAASNLQETSASMEEITSTVSNTADAAQQANQLVQSTSNVAHEGQLAMSQVEQTMDDISASSAQIKDIIALIDGIAFQTNILALNASVEAARAGEHGRGFAVVAQEVRTLAGRSSDASQSIRDLIDTSVTRTQFGADLVKRTGKTMEEIVKSISRVTDVIGDISAGAKEQSLGIGQVNTAVSELDAMTQQNASMVEQTNAAASGMQEQAERLNELLASFRLGNDLSESLPSPSATGAGAGTTHSSAQTSHAQTSHAQAAPARTTRTSSPTPSRAPAEEWEEF</sequence>
<dbReference type="SMART" id="SM00283">
    <property type="entry name" value="MA"/>
    <property type="match status" value="1"/>
</dbReference>
<dbReference type="AlphaFoldDB" id="A0A328XZT8"/>
<dbReference type="GO" id="GO:0007165">
    <property type="term" value="P:signal transduction"/>
    <property type="evidence" value="ECO:0007669"/>
    <property type="project" value="UniProtKB-KW"/>
</dbReference>
<feature type="region of interest" description="Disordered" evidence="6">
    <location>
        <begin position="520"/>
        <end position="578"/>
    </location>
</feature>
<feature type="compositionally biased region" description="Polar residues" evidence="6">
    <location>
        <begin position="290"/>
        <end position="300"/>
    </location>
</feature>
<evidence type="ECO:0000256" key="5">
    <source>
        <dbReference type="PROSITE-ProRule" id="PRU00284"/>
    </source>
</evidence>
<feature type="region of interest" description="Disordered" evidence="6">
    <location>
        <begin position="278"/>
        <end position="300"/>
    </location>
</feature>
<keyword evidence="7" id="KW-0472">Membrane</keyword>
<dbReference type="SMART" id="SM00304">
    <property type="entry name" value="HAMP"/>
    <property type="match status" value="1"/>
</dbReference>
<dbReference type="InterPro" id="IPR003660">
    <property type="entry name" value="HAMP_dom"/>
</dbReference>
<name>A0A328XZT8_9GAMM</name>
<dbReference type="Proteomes" id="UP000249700">
    <property type="component" value="Unassembled WGS sequence"/>
</dbReference>
<dbReference type="Pfam" id="PF00672">
    <property type="entry name" value="HAMP"/>
    <property type="match status" value="1"/>
</dbReference>
<comment type="subcellular location">
    <subcellularLocation>
        <location evidence="1">Membrane</location>
    </subcellularLocation>
</comment>
<evidence type="ECO:0000313" key="11">
    <source>
        <dbReference type="Proteomes" id="UP000249700"/>
    </source>
</evidence>
<keyword evidence="7" id="KW-0812">Transmembrane</keyword>
<evidence type="ECO:0000256" key="6">
    <source>
        <dbReference type="SAM" id="MobiDB-lite"/>
    </source>
</evidence>
<feature type="compositionally biased region" description="Polar residues" evidence="6">
    <location>
        <begin position="537"/>
        <end position="552"/>
    </location>
</feature>
<dbReference type="GO" id="GO:0006935">
    <property type="term" value="P:chemotaxis"/>
    <property type="evidence" value="ECO:0007669"/>
    <property type="project" value="TreeGrafter"/>
</dbReference>